<accession>A0A381YZR7</accession>
<dbReference type="CDD" id="cd11527">
    <property type="entry name" value="NTP-PPase_dUTPase"/>
    <property type="match status" value="1"/>
</dbReference>
<dbReference type="Pfam" id="PF08761">
    <property type="entry name" value="dUTPase_2"/>
    <property type="match status" value="1"/>
</dbReference>
<gene>
    <name evidence="1" type="ORF">METZ01_LOCUS135400</name>
</gene>
<dbReference type="Gene3D" id="1.10.4010.10">
    <property type="entry name" value="Type II deoxyuridine triphosphatase"/>
    <property type="match status" value="1"/>
</dbReference>
<dbReference type="SUPFAM" id="SSF101386">
    <property type="entry name" value="all-alpha NTP pyrophosphatases"/>
    <property type="match status" value="1"/>
</dbReference>
<evidence type="ECO:0000313" key="1">
    <source>
        <dbReference type="EMBL" id="SVA82546.1"/>
    </source>
</evidence>
<proteinExistence type="predicted"/>
<sequence>MNFIKQMFSLQRELNNKTNGDIWLENMTQEGREICWHRCIYMEASEAIDSFNWKHWKDINTEPDWENIKVELVDIWHFIMSELIRLNDEDYAYKYLSTKTSEDLNELALIEVFEKIISISVTNTKCDDIYAIREVSDLFFVALSHVGIDTEDLYRRYVVKNQLNSFRQNHGYKNGSYIKLWGKVEDNVVAFNIMDKYPNISPSDLYQKLELEYSHLD</sequence>
<dbReference type="EMBL" id="UINC01019490">
    <property type="protein sequence ID" value="SVA82546.1"/>
    <property type="molecule type" value="Genomic_DNA"/>
</dbReference>
<dbReference type="InterPro" id="IPR014871">
    <property type="entry name" value="dUTPase/dCTP_pyrophosphatase"/>
</dbReference>
<protein>
    <recommendedName>
        <fullName evidence="2">dUTPase</fullName>
    </recommendedName>
</protein>
<dbReference type="AlphaFoldDB" id="A0A381YZR7"/>
<name>A0A381YZR7_9ZZZZ</name>
<reference evidence="1" key="1">
    <citation type="submission" date="2018-05" db="EMBL/GenBank/DDBJ databases">
        <authorList>
            <person name="Lanie J.A."/>
            <person name="Ng W.-L."/>
            <person name="Kazmierczak K.M."/>
            <person name="Andrzejewski T.M."/>
            <person name="Davidsen T.M."/>
            <person name="Wayne K.J."/>
            <person name="Tettelin H."/>
            <person name="Glass J.I."/>
            <person name="Rusch D."/>
            <person name="Podicherti R."/>
            <person name="Tsui H.-C.T."/>
            <person name="Winkler M.E."/>
        </authorList>
    </citation>
    <scope>NUCLEOTIDE SEQUENCE</scope>
</reference>
<evidence type="ECO:0008006" key="2">
    <source>
        <dbReference type="Google" id="ProtNLM"/>
    </source>
</evidence>
<organism evidence="1">
    <name type="scientific">marine metagenome</name>
    <dbReference type="NCBI Taxonomy" id="408172"/>
    <lineage>
        <taxon>unclassified sequences</taxon>
        <taxon>metagenomes</taxon>
        <taxon>ecological metagenomes</taxon>
    </lineage>
</organism>